<dbReference type="PRINTS" id="PR00992">
    <property type="entry name" value="ALARACEMASE"/>
</dbReference>
<feature type="active site" description="Proton acceptor; specific for L-alanine" evidence="8">
    <location>
        <position position="244"/>
    </location>
</feature>
<gene>
    <name evidence="12" type="ORF">BGC33_08845</name>
</gene>
<evidence type="ECO:0000256" key="6">
    <source>
        <dbReference type="ARBA" id="ARBA00023235"/>
    </source>
</evidence>
<evidence type="ECO:0000259" key="11">
    <source>
        <dbReference type="SMART" id="SM01005"/>
    </source>
</evidence>
<dbReference type="EMBL" id="MIQH01000939">
    <property type="protein sequence ID" value="OIR23978.1"/>
    <property type="molecule type" value="Genomic_DNA"/>
</dbReference>
<evidence type="ECO:0000256" key="1">
    <source>
        <dbReference type="ARBA" id="ARBA00000316"/>
    </source>
</evidence>
<dbReference type="UniPathway" id="UPA00042">
    <property type="reaction ID" value="UER00497"/>
</dbReference>
<dbReference type="InterPro" id="IPR009006">
    <property type="entry name" value="Ala_racemase/Decarboxylase_C"/>
</dbReference>
<comment type="pathway">
    <text evidence="7 8">Amino-acid biosynthesis; D-alanine biosynthesis; D-alanine from L-alanine: step 1/1.</text>
</comment>
<keyword evidence="6 8" id="KW-0413">Isomerase</keyword>
<sequence>MPAVALISQSALTHNLSIVKNKSSAKIIAMVKANAYGHHLNLITPLIENADLLAVSELSEVQKLRQLTNQPILLLSGVYTSEELQQAIDLKCQIVIHHPAQIVLINHNTQALDIWLKIDTGMHRLGLSHDEYRQCLPDFESNALITIKGVMSHFACADELNHPMNLLQLKTFKQLTDNNNNRSMANSAAILSNPAAHFDFIRPGIMLYGASPFADNDHDLQPVMQLSAPVTAIKTIQAGATVGYGSTWVADQPTTIAIIGIGYGDGYPRHAKNGTPVLINDILCPLVGRVSMDMIAIDVSHITVSIGDTAILWGHKKLRVETVAQYSDTLSYELLTGISGRVSVVRGT</sequence>
<evidence type="ECO:0000313" key="13">
    <source>
        <dbReference type="Proteomes" id="UP000182798"/>
    </source>
</evidence>
<dbReference type="GO" id="GO:0030170">
    <property type="term" value="F:pyridoxal phosphate binding"/>
    <property type="evidence" value="ECO:0007669"/>
    <property type="project" value="UniProtKB-UniRule"/>
</dbReference>
<organism evidence="12 13">
    <name type="scientific">Bathymodiolus thermophilus thioautotrophic gill symbiont</name>
    <dbReference type="NCBI Taxonomy" id="2360"/>
    <lineage>
        <taxon>Bacteria</taxon>
        <taxon>Pseudomonadati</taxon>
        <taxon>Pseudomonadota</taxon>
        <taxon>Gammaproteobacteria</taxon>
        <taxon>sulfur-oxidizing symbionts</taxon>
    </lineage>
</organism>
<feature type="binding site" evidence="8 10">
    <location>
        <position position="292"/>
    </location>
    <ligand>
        <name>substrate</name>
    </ligand>
</feature>
<evidence type="ECO:0000256" key="8">
    <source>
        <dbReference type="HAMAP-Rule" id="MF_01201"/>
    </source>
</evidence>
<protein>
    <recommendedName>
        <fullName evidence="4 8">Alanine racemase</fullName>
        <ecNumber evidence="4 8">5.1.1.1</ecNumber>
    </recommendedName>
</protein>
<dbReference type="Pfam" id="PF01168">
    <property type="entry name" value="Ala_racemase_N"/>
    <property type="match status" value="1"/>
</dbReference>
<dbReference type="RefSeq" id="WP_071565113.1">
    <property type="nucleotide sequence ID" value="NZ_MIQH01000939.1"/>
</dbReference>
<dbReference type="EC" id="5.1.1.1" evidence="4 8"/>
<dbReference type="HAMAP" id="MF_01201">
    <property type="entry name" value="Ala_racemase"/>
    <property type="match status" value="1"/>
</dbReference>
<evidence type="ECO:0000256" key="10">
    <source>
        <dbReference type="PIRSR" id="PIRSR600821-52"/>
    </source>
</evidence>
<comment type="cofactor">
    <cofactor evidence="2 8 9">
        <name>pyridoxal 5'-phosphate</name>
        <dbReference type="ChEBI" id="CHEBI:597326"/>
    </cofactor>
</comment>
<evidence type="ECO:0000256" key="3">
    <source>
        <dbReference type="ARBA" id="ARBA00007880"/>
    </source>
</evidence>
<dbReference type="Pfam" id="PF00842">
    <property type="entry name" value="Ala_racemase_C"/>
    <property type="match status" value="1"/>
</dbReference>
<comment type="caution">
    <text evidence="12">The sequence shown here is derived from an EMBL/GenBank/DDBJ whole genome shotgun (WGS) entry which is preliminary data.</text>
</comment>
<reference evidence="13" key="1">
    <citation type="submission" date="2016-09" db="EMBL/GenBank/DDBJ databases">
        <title>Genome Sequence of Bathymodiolus thermophilus sulfur-oxidizing gill endosymbiont.</title>
        <authorList>
            <person name="Ponnudurai R."/>
            <person name="Kleiner M."/>
            <person name="Sayavedra L."/>
            <person name="Thuermer A."/>
            <person name="Felbeck H."/>
            <person name="Schlueter R."/>
            <person name="Schweder T."/>
            <person name="Markert S."/>
        </authorList>
    </citation>
    <scope>NUCLEOTIDE SEQUENCE [LARGE SCALE GENOMIC DNA]</scope>
    <source>
        <strain evidence="13">BAT/CrabSpa'14</strain>
    </source>
</reference>
<dbReference type="AlphaFoldDB" id="A0A1J5TSV9"/>
<feature type="active site" description="Proton acceptor; specific for D-alanine" evidence="8">
    <location>
        <position position="32"/>
    </location>
</feature>
<dbReference type="SMART" id="SM01005">
    <property type="entry name" value="Ala_racemase_C"/>
    <property type="match status" value="1"/>
</dbReference>
<dbReference type="PANTHER" id="PTHR30511">
    <property type="entry name" value="ALANINE RACEMASE"/>
    <property type="match status" value="1"/>
</dbReference>
<feature type="modified residue" description="N6-(pyridoxal phosphate)lysine" evidence="8 9">
    <location>
        <position position="32"/>
    </location>
</feature>
<dbReference type="InterPro" id="IPR029066">
    <property type="entry name" value="PLP-binding_barrel"/>
</dbReference>
<evidence type="ECO:0000256" key="7">
    <source>
        <dbReference type="ARBA" id="ARBA00037912"/>
    </source>
</evidence>
<dbReference type="SUPFAM" id="SSF50621">
    <property type="entry name" value="Alanine racemase C-terminal domain-like"/>
    <property type="match status" value="1"/>
</dbReference>
<dbReference type="InterPro" id="IPR011079">
    <property type="entry name" value="Ala_racemase_C"/>
</dbReference>
<dbReference type="InterPro" id="IPR001608">
    <property type="entry name" value="Ala_racemase_N"/>
</dbReference>
<dbReference type="GO" id="GO:0005829">
    <property type="term" value="C:cytosol"/>
    <property type="evidence" value="ECO:0007669"/>
    <property type="project" value="TreeGrafter"/>
</dbReference>
<dbReference type="OrthoDB" id="9813814at2"/>
<dbReference type="Proteomes" id="UP000182798">
    <property type="component" value="Unassembled WGS sequence"/>
</dbReference>
<evidence type="ECO:0000256" key="2">
    <source>
        <dbReference type="ARBA" id="ARBA00001933"/>
    </source>
</evidence>
<comment type="function">
    <text evidence="8">Catalyzes the interconversion of L-alanine and D-alanine. May also act on other amino acids.</text>
</comment>
<evidence type="ECO:0000313" key="12">
    <source>
        <dbReference type="EMBL" id="OIR23978.1"/>
    </source>
</evidence>
<dbReference type="NCBIfam" id="TIGR00492">
    <property type="entry name" value="alr"/>
    <property type="match status" value="1"/>
</dbReference>
<dbReference type="Gene3D" id="2.40.37.10">
    <property type="entry name" value="Lyase, Ornithine Decarboxylase, Chain A, domain 1"/>
    <property type="match status" value="1"/>
</dbReference>
<dbReference type="SUPFAM" id="SSF51419">
    <property type="entry name" value="PLP-binding barrel"/>
    <property type="match status" value="1"/>
</dbReference>
<evidence type="ECO:0000256" key="4">
    <source>
        <dbReference type="ARBA" id="ARBA00013089"/>
    </source>
</evidence>
<feature type="binding site" evidence="8 10">
    <location>
        <position position="124"/>
    </location>
    <ligand>
        <name>substrate</name>
    </ligand>
</feature>
<dbReference type="GO" id="GO:0030632">
    <property type="term" value="P:D-alanine biosynthetic process"/>
    <property type="evidence" value="ECO:0007669"/>
    <property type="project" value="UniProtKB-UniRule"/>
</dbReference>
<accession>A0A1J5TSV9</accession>
<feature type="domain" description="Alanine racemase C-terminal" evidence="11">
    <location>
        <begin position="223"/>
        <end position="347"/>
    </location>
</feature>
<dbReference type="FunFam" id="3.20.20.10:FF:000002">
    <property type="entry name" value="Alanine racemase"/>
    <property type="match status" value="1"/>
</dbReference>
<dbReference type="Gene3D" id="3.20.20.10">
    <property type="entry name" value="Alanine racemase"/>
    <property type="match status" value="1"/>
</dbReference>
<evidence type="ECO:0000256" key="5">
    <source>
        <dbReference type="ARBA" id="ARBA00022898"/>
    </source>
</evidence>
<name>A0A1J5TSV9_9GAMM</name>
<dbReference type="InterPro" id="IPR000821">
    <property type="entry name" value="Ala_racemase"/>
</dbReference>
<comment type="similarity">
    <text evidence="3 8">Belongs to the alanine racemase family.</text>
</comment>
<dbReference type="PANTHER" id="PTHR30511:SF4">
    <property type="entry name" value="ALANINE RACEMASE, BIOSYNTHETIC"/>
    <property type="match status" value="1"/>
</dbReference>
<evidence type="ECO:0000256" key="9">
    <source>
        <dbReference type="PIRSR" id="PIRSR600821-50"/>
    </source>
</evidence>
<keyword evidence="5 8" id="KW-0663">Pyridoxal phosphate</keyword>
<proteinExistence type="inferred from homology"/>
<dbReference type="GO" id="GO:0008784">
    <property type="term" value="F:alanine racemase activity"/>
    <property type="evidence" value="ECO:0007669"/>
    <property type="project" value="UniProtKB-UniRule"/>
</dbReference>
<comment type="catalytic activity">
    <reaction evidence="1 8">
        <text>L-alanine = D-alanine</text>
        <dbReference type="Rhea" id="RHEA:20249"/>
        <dbReference type="ChEBI" id="CHEBI:57416"/>
        <dbReference type="ChEBI" id="CHEBI:57972"/>
        <dbReference type="EC" id="5.1.1.1"/>
    </reaction>
</comment>